<dbReference type="Proteomes" id="UP000255508">
    <property type="component" value="Unassembled WGS sequence"/>
</dbReference>
<evidence type="ECO:0000256" key="2">
    <source>
        <dbReference type="SAM" id="SignalP"/>
    </source>
</evidence>
<dbReference type="Pfam" id="PF11932">
    <property type="entry name" value="DUF3450"/>
    <property type="match status" value="1"/>
</dbReference>
<protein>
    <recommendedName>
        <fullName evidence="5">DUF3450 domain-containing protein</fullName>
    </recommendedName>
</protein>
<keyword evidence="1" id="KW-0175">Coiled coil</keyword>
<name>A0A370DYS9_9GAMM</name>
<feature type="signal peptide" evidence="2">
    <location>
        <begin position="1"/>
        <end position="26"/>
    </location>
</feature>
<comment type="caution">
    <text evidence="3">The sequence shown here is derived from an EMBL/GenBank/DDBJ whole genome shotgun (WGS) entry which is preliminary data.</text>
</comment>
<gene>
    <name evidence="3" type="ORF">DIZ79_05465</name>
</gene>
<sequence>MQFSVFLMRLFRLVALFVLLPHPVLADSFNAAFSEQQRAVSEAIDSQKRVEQLDDESRNLLESYRQVTAELERLEQYNEHRQRFVASQDEELHRLAEQLLSIDNTRREIEPLMGRMLEVLDRFVELDTPFLPDERAKRIAQLQDLEGQSDTTLPERYRRLLEAYQVETEYGRTIESYRGKLELDGEQRMVTFLRLGRVALYYLTLDGKAAGIWNREVSRWEPLALEHNRKIDRALQIAEKRLPPDLMPLPLIVPERMQ</sequence>
<evidence type="ECO:0000313" key="3">
    <source>
        <dbReference type="EMBL" id="RDH91685.1"/>
    </source>
</evidence>
<accession>A0A370DYS9</accession>
<feature type="coiled-coil region" evidence="1">
    <location>
        <begin position="50"/>
        <end position="77"/>
    </location>
</feature>
<organism evidence="3 4">
    <name type="scientific">endosymbiont of Lamellibrachia luymesi</name>
    <dbReference type="NCBI Taxonomy" id="2200907"/>
    <lineage>
        <taxon>Bacteria</taxon>
        <taxon>Pseudomonadati</taxon>
        <taxon>Pseudomonadota</taxon>
        <taxon>Gammaproteobacteria</taxon>
        <taxon>sulfur-oxidizing symbionts</taxon>
    </lineage>
</organism>
<evidence type="ECO:0000256" key="1">
    <source>
        <dbReference type="SAM" id="Coils"/>
    </source>
</evidence>
<evidence type="ECO:0008006" key="5">
    <source>
        <dbReference type="Google" id="ProtNLM"/>
    </source>
</evidence>
<dbReference type="EMBL" id="QFXD01000102">
    <property type="protein sequence ID" value="RDH91685.1"/>
    <property type="molecule type" value="Genomic_DNA"/>
</dbReference>
<reference evidence="3 4" key="1">
    <citation type="journal article" date="2018" name="ISME J.">
        <title>Endosymbiont genomes yield clues of tubeworm success.</title>
        <authorList>
            <person name="Li Y."/>
            <person name="Liles M.R."/>
            <person name="Halanych K.M."/>
        </authorList>
    </citation>
    <scope>NUCLEOTIDE SEQUENCE [LARGE SCALE GENOMIC DNA]</scope>
    <source>
        <strain evidence="3">A1422</strain>
    </source>
</reference>
<feature type="chain" id="PRO_5016653822" description="DUF3450 domain-containing protein" evidence="2">
    <location>
        <begin position="27"/>
        <end position="258"/>
    </location>
</feature>
<dbReference type="InterPro" id="IPR016866">
    <property type="entry name" value="UCP028069"/>
</dbReference>
<dbReference type="AlphaFoldDB" id="A0A370DYS9"/>
<evidence type="ECO:0000313" key="4">
    <source>
        <dbReference type="Proteomes" id="UP000255508"/>
    </source>
</evidence>
<dbReference type="PIRSF" id="PIRSF028069">
    <property type="entry name" value="UCP028069"/>
    <property type="match status" value="1"/>
</dbReference>
<keyword evidence="2" id="KW-0732">Signal</keyword>
<proteinExistence type="predicted"/>